<dbReference type="EMBL" id="JAULSY010000044">
    <property type="protein sequence ID" value="KAK0669345.1"/>
    <property type="molecule type" value="Genomic_DNA"/>
</dbReference>
<evidence type="ECO:0000313" key="2">
    <source>
        <dbReference type="EMBL" id="KAK0669345.1"/>
    </source>
</evidence>
<feature type="chain" id="PRO_5041262330" description="Secreted protein" evidence="1">
    <location>
        <begin position="29"/>
        <end position="79"/>
    </location>
</feature>
<proteinExistence type="predicted"/>
<evidence type="ECO:0000313" key="3">
    <source>
        <dbReference type="Proteomes" id="UP001174997"/>
    </source>
</evidence>
<reference evidence="2" key="1">
    <citation type="submission" date="2023-06" db="EMBL/GenBank/DDBJ databases">
        <title>Genome-scale phylogeny and comparative genomics of the fungal order Sordariales.</title>
        <authorList>
            <consortium name="Lawrence Berkeley National Laboratory"/>
            <person name="Hensen N."/>
            <person name="Bonometti L."/>
            <person name="Westerberg I."/>
            <person name="Brannstrom I.O."/>
            <person name="Guillou S."/>
            <person name="Cros-Aarteil S."/>
            <person name="Calhoun S."/>
            <person name="Haridas S."/>
            <person name="Kuo A."/>
            <person name="Mondo S."/>
            <person name="Pangilinan J."/>
            <person name="Riley R."/>
            <person name="Labutti K."/>
            <person name="Andreopoulos B."/>
            <person name="Lipzen A."/>
            <person name="Chen C."/>
            <person name="Yanf M."/>
            <person name="Daum C."/>
            <person name="Ng V."/>
            <person name="Clum A."/>
            <person name="Steindorff A."/>
            <person name="Ohm R."/>
            <person name="Martin F."/>
            <person name="Silar P."/>
            <person name="Natvig D."/>
            <person name="Lalanne C."/>
            <person name="Gautier V."/>
            <person name="Ament-Velasquez S.L."/>
            <person name="Kruys A."/>
            <person name="Hutchinson M.I."/>
            <person name="Powell A.J."/>
            <person name="Barry K."/>
            <person name="Miller A.N."/>
            <person name="Grigoriev I.V."/>
            <person name="Debuchy R."/>
            <person name="Gladieux P."/>
            <person name="Thoren M.H."/>
            <person name="Johannesson H."/>
        </authorList>
    </citation>
    <scope>NUCLEOTIDE SEQUENCE</scope>
    <source>
        <strain evidence="2">CBS 307.81</strain>
    </source>
</reference>
<keyword evidence="1" id="KW-0732">Signal</keyword>
<dbReference type="AlphaFoldDB" id="A0AA39ZE56"/>
<organism evidence="2 3">
    <name type="scientific">Cercophora samala</name>
    <dbReference type="NCBI Taxonomy" id="330535"/>
    <lineage>
        <taxon>Eukaryota</taxon>
        <taxon>Fungi</taxon>
        <taxon>Dikarya</taxon>
        <taxon>Ascomycota</taxon>
        <taxon>Pezizomycotina</taxon>
        <taxon>Sordariomycetes</taxon>
        <taxon>Sordariomycetidae</taxon>
        <taxon>Sordariales</taxon>
        <taxon>Lasiosphaeriaceae</taxon>
        <taxon>Cercophora</taxon>
    </lineage>
</organism>
<name>A0AA39ZE56_9PEZI</name>
<feature type="signal peptide" evidence="1">
    <location>
        <begin position="1"/>
        <end position="28"/>
    </location>
</feature>
<evidence type="ECO:0008006" key="4">
    <source>
        <dbReference type="Google" id="ProtNLM"/>
    </source>
</evidence>
<dbReference type="Proteomes" id="UP001174997">
    <property type="component" value="Unassembled WGS sequence"/>
</dbReference>
<keyword evidence="3" id="KW-1185">Reference proteome</keyword>
<protein>
    <recommendedName>
        <fullName evidence="4">Secreted protein</fullName>
    </recommendedName>
</protein>
<evidence type="ECO:0000256" key="1">
    <source>
        <dbReference type="SAM" id="SignalP"/>
    </source>
</evidence>
<accession>A0AA39ZE56</accession>
<comment type="caution">
    <text evidence="2">The sequence shown here is derived from an EMBL/GenBank/DDBJ whole genome shotgun (WGS) entry which is preliminary data.</text>
</comment>
<gene>
    <name evidence="2" type="ORF">QBC41DRAFT_320071</name>
</gene>
<sequence length="79" mass="8646">MRNAVARWSSVSLVAVSRLGSLSAPTGAVPRPATGGWARQGLPIDIMDMWVPCIRSRDLLHQDIAARAVSGMVSRRYWI</sequence>